<feature type="chain" id="PRO_5047457828" description="Fibronectin type-III domain-containing protein" evidence="1">
    <location>
        <begin position="30"/>
        <end position="227"/>
    </location>
</feature>
<keyword evidence="1" id="KW-0732">Signal</keyword>
<organism evidence="2 3">
    <name type="scientific">Blautia intestinihominis</name>
    <dbReference type="NCBI Taxonomy" id="3133152"/>
    <lineage>
        <taxon>Bacteria</taxon>
        <taxon>Bacillati</taxon>
        <taxon>Bacillota</taxon>
        <taxon>Clostridia</taxon>
        <taxon>Lachnospirales</taxon>
        <taxon>Lachnospiraceae</taxon>
        <taxon>Blautia</taxon>
    </lineage>
</organism>
<keyword evidence="3" id="KW-1185">Reference proteome</keyword>
<dbReference type="SUPFAM" id="SSF49265">
    <property type="entry name" value="Fibronectin type III"/>
    <property type="match status" value="1"/>
</dbReference>
<dbReference type="Gene3D" id="2.60.40.10">
    <property type="entry name" value="Immunoglobulins"/>
    <property type="match status" value="1"/>
</dbReference>
<dbReference type="EMBL" id="JBBMEI010000014">
    <property type="protein sequence ID" value="MEQ2357970.1"/>
    <property type="molecule type" value="Genomic_DNA"/>
</dbReference>
<proteinExistence type="predicted"/>
<name>A0ABV1AIJ5_9FIRM</name>
<feature type="signal peptide" evidence="1">
    <location>
        <begin position="1"/>
        <end position="29"/>
    </location>
</feature>
<evidence type="ECO:0000313" key="3">
    <source>
        <dbReference type="Proteomes" id="UP001446032"/>
    </source>
</evidence>
<evidence type="ECO:0000256" key="1">
    <source>
        <dbReference type="SAM" id="SignalP"/>
    </source>
</evidence>
<accession>A0ABV1AIJ5</accession>
<evidence type="ECO:0008006" key="4">
    <source>
        <dbReference type="Google" id="ProtNLM"/>
    </source>
</evidence>
<comment type="caution">
    <text evidence="2">The sequence shown here is derived from an EMBL/GenBank/DDBJ whole genome shotgun (WGS) entry which is preliminary data.</text>
</comment>
<dbReference type="InterPro" id="IPR036116">
    <property type="entry name" value="FN3_sf"/>
</dbReference>
<reference evidence="2 3" key="1">
    <citation type="submission" date="2024-03" db="EMBL/GenBank/DDBJ databases">
        <title>Human intestinal bacterial collection.</title>
        <authorList>
            <person name="Pauvert C."/>
            <person name="Hitch T.C.A."/>
            <person name="Clavel T."/>
        </authorList>
    </citation>
    <scope>NUCLEOTIDE SEQUENCE [LARGE SCALE GENOMIC DNA]</scope>
    <source>
        <strain evidence="2 3">CLA-AA-H95</strain>
    </source>
</reference>
<evidence type="ECO:0000313" key="2">
    <source>
        <dbReference type="EMBL" id="MEQ2357970.1"/>
    </source>
</evidence>
<gene>
    <name evidence="2" type="ORF">WMO75_06375</name>
</gene>
<protein>
    <recommendedName>
        <fullName evidence="4">Fibronectin type-III domain-containing protein</fullName>
    </recommendedName>
</protein>
<sequence>MKMKNFKKLFAVLIAVCMMVIGLPVASQAAVRVSAPRLKSAKSASNGIQLTWSKVSNASGYVIYRNNKCIGGVKGNKTVSYIDRKTKTGSRYTYLVRAFRQYGKKRVYSSASNRLQGVRKAVNNNGLGTPVQTGVRFWKNLSANGANGVTYGTTWKKVKGAYGYQIQIWGREFGSSHTYSKFTRQTKFGESFSSLDKIGMRIRAYKIVGKKKVFGPFSNWSFSNVHF</sequence>
<dbReference type="Proteomes" id="UP001446032">
    <property type="component" value="Unassembled WGS sequence"/>
</dbReference>
<dbReference type="InterPro" id="IPR013783">
    <property type="entry name" value="Ig-like_fold"/>
</dbReference>
<dbReference type="RefSeq" id="WP_349077791.1">
    <property type="nucleotide sequence ID" value="NZ_JBBMEI010000014.1"/>
</dbReference>